<dbReference type="PaxDb" id="8022-A0A060Y1F4"/>
<dbReference type="EMBL" id="FR906094">
    <property type="protein sequence ID" value="CDQ83040.1"/>
    <property type="molecule type" value="Genomic_DNA"/>
</dbReference>
<evidence type="ECO:0000313" key="1">
    <source>
        <dbReference type="EMBL" id="CDQ83040.1"/>
    </source>
</evidence>
<gene>
    <name evidence="1" type="ORF">GSONMT00059247001</name>
</gene>
<sequence>MIPSVKIKHFVLDIRGRQASRLNTWEAIQKENILSAQNKREREKDSERLKRTSVKVDSVLKQMAEIRDHGHRLRMLEAELEYCSSALSWMVQALSQSNLIKPTRPPPALRDLTLQLADPSLMENNEI</sequence>
<reference evidence="1" key="1">
    <citation type="journal article" date="2014" name="Nat. Commun.">
        <title>The rainbow trout genome provides novel insights into evolution after whole-genome duplication in vertebrates.</title>
        <authorList>
            <person name="Berthelot C."/>
            <person name="Brunet F."/>
            <person name="Chalopin D."/>
            <person name="Juanchich A."/>
            <person name="Bernard M."/>
            <person name="Noel B."/>
            <person name="Bento P."/>
            <person name="Da Silva C."/>
            <person name="Labadie K."/>
            <person name="Alberti A."/>
            <person name="Aury J.M."/>
            <person name="Louis A."/>
            <person name="Dehais P."/>
            <person name="Bardou P."/>
            <person name="Montfort J."/>
            <person name="Klopp C."/>
            <person name="Cabau C."/>
            <person name="Gaspin C."/>
            <person name="Thorgaard G.H."/>
            <person name="Boussaha M."/>
            <person name="Quillet E."/>
            <person name="Guyomard R."/>
            <person name="Galiana D."/>
            <person name="Bobe J."/>
            <person name="Volff J.N."/>
            <person name="Genet C."/>
            <person name="Wincker P."/>
            <person name="Jaillon O."/>
            <person name="Roest Crollius H."/>
            <person name="Guiguen Y."/>
        </authorList>
    </citation>
    <scope>NUCLEOTIDE SEQUENCE [LARGE SCALE GENOMIC DNA]</scope>
</reference>
<protein>
    <submittedName>
        <fullName evidence="1">Uncharacterized protein</fullName>
    </submittedName>
</protein>
<dbReference type="Proteomes" id="UP000193380">
    <property type="component" value="Unassembled WGS sequence"/>
</dbReference>
<proteinExistence type="predicted"/>
<dbReference type="AlphaFoldDB" id="A0A060Y1F4"/>
<organism evidence="1 2">
    <name type="scientific">Oncorhynchus mykiss</name>
    <name type="common">Rainbow trout</name>
    <name type="synonym">Salmo gairdneri</name>
    <dbReference type="NCBI Taxonomy" id="8022"/>
    <lineage>
        <taxon>Eukaryota</taxon>
        <taxon>Metazoa</taxon>
        <taxon>Chordata</taxon>
        <taxon>Craniata</taxon>
        <taxon>Vertebrata</taxon>
        <taxon>Euteleostomi</taxon>
        <taxon>Actinopterygii</taxon>
        <taxon>Neopterygii</taxon>
        <taxon>Teleostei</taxon>
        <taxon>Protacanthopterygii</taxon>
        <taxon>Salmoniformes</taxon>
        <taxon>Salmonidae</taxon>
        <taxon>Salmoninae</taxon>
        <taxon>Oncorhynchus</taxon>
    </lineage>
</organism>
<reference evidence="1" key="2">
    <citation type="submission" date="2014-03" db="EMBL/GenBank/DDBJ databases">
        <authorList>
            <person name="Genoscope - CEA"/>
        </authorList>
    </citation>
    <scope>NUCLEOTIDE SEQUENCE</scope>
</reference>
<dbReference type="STRING" id="8022.A0A060Y1F4"/>
<name>A0A060Y1F4_ONCMY</name>
<evidence type="ECO:0000313" key="2">
    <source>
        <dbReference type="Proteomes" id="UP000193380"/>
    </source>
</evidence>
<accession>A0A060Y1F4</accession>